<dbReference type="RefSeq" id="WP_188590931.1">
    <property type="nucleotide sequence ID" value="NZ_BMFU01000001.1"/>
</dbReference>
<dbReference type="SMART" id="SM00487">
    <property type="entry name" value="DEXDc"/>
    <property type="match status" value="1"/>
</dbReference>
<evidence type="ECO:0000259" key="1">
    <source>
        <dbReference type="PROSITE" id="PS51192"/>
    </source>
</evidence>
<dbReference type="Pfam" id="PF04851">
    <property type="entry name" value="ResIII"/>
    <property type="match status" value="1"/>
</dbReference>
<protein>
    <recommendedName>
        <fullName evidence="5">Restriction endonuclease subunit R</fullName>
    </recommendedName>
</protein>
<dbReference type="Gene3D" id="3.40.50.300">
    <property type="entry name" value="P-loop containing nucleotide triphosphate hydrolases"/>
    <property type="match status" value="2"/>
</dbReference>
<dbReference type="InterPro" id="IPR027417">
    <property type="entry name" value="P-loop_NTPase"/>
</dbReference>
<dbReference type="PROSITE" id="PS51194">
    <property type="entry name" value="HELICASE_CTER"/>
    <property type="match status" value="1"/>
</dbReference>
<keyword evidence="4" id="KW-1185">Reference proteome</keyword>
<feature type="domain" description="Helicase ATP-binding" evidence="1">
    <location>
        <begin position="66"/>
        <end position="239"/>
    </location>
</feature>
<reference evidence="4" key="1">
    <citation type="journal article" date="2019" name="Int. J. Syst. Evol. Microbiol.">
        <title>The Global Catalogue of Microorganisms (GCM) 10K type strain sequencing project: providing services to taxonomists for standard genome sequencing and annotation.</title>
        <authorList>
            <consortium name="The Broad Institute Genomics Platform"/>
            <consortium name="The Broad Institute Genome Sequencing Center for Infectious Disease"/>
            <person name="Wu L."/>
            <person name="Ma J."/>
        </authorList>
    </citation>
    <scope>NUCLEOTIDE SEQUENCE [LARGE SCALE GENOMIC DNA]</scope>
    <source>
        <strain evidence="4">CGMCC 1.12770</strain>
    </source>
</reference>
<evidence type="ECO:0000313" key="3">
    <source>
        <dbReference type="EMBL" id="GGH41267.1"/>
    </source>
</evidence>
<dbReference type="PANTHER" id="PTHR47396">
    <property type="entry name" value="TYPE I RESTRICTION ENZYME ECOKI R PROTEIN"/>
    <property type="match status" value="1"/>
</dbReference>
<feature type="domain" description="Helicase C-terminal" evidence="2">
    <location>
        <begin position="272"/>
        <end position="434"/>
    </location>
</feature>
<evidence type="ECO:0000259" key="2">
    <source>
        <dbReference type="PROSITE" id="PS51194"/>
    </source>
</evidence>
<organism evidence="3 4">
    <name type="scientific">Paenibacillus silvae</name>
    <dbReference type="NCBI Taxonomy" id="1325358"/>
    <lineage>
        <taxon>Bacteria</taxon>
        <taxon>Bacillati</taxon>
        <taxon>Bacillota</taxon>
        <taxon>Bacilli</taxon>
        <taxon>Bacillales</taxon>
        <taxon>Paenibacillaceae</taxon>
        <taxon>Paenibacillus</taxon>
    </lineage>
</organism>
<dbReference type="PROSITE" id="PS51192">
    <property type="entry name" value="HELICASE_ATP_BIND_1"/>
    <property type="match status" value="1"/>
</dbReference>
<comment type="caution">
    <text evidence="3">The sequence shown here is derived from an EMBL/GenBank/DDBJ whole genome shotgun (WGS) entry which is preliminary data.</text>
</comment>
<dbReference type="Pfam" id="PF00271">
    <property type="entry name" value="Helicase_C"/>
    <property type="match status" value="1"/>
</dbReference>
<accession>A0ABQ1YWC1</accession>
<gene>
    <name evidence="3" type="ORF">GCM10008014_00660</name>
</gene>
<dbReference type="InterPro" id="IPR006935">
    <property type="entry name" value="Helicase/UvrB_N"/>
</dbReference>
<dbReference type="SUPFAM" id="SSF52540">
    <property type="entry name" value="P-loop containing nucleoside triphosphate hydrolases"/>
    <property type="match status" value="1"/>
</dbReference>
<dbReference type="PANTHER" id="PTHR47396:SF1">
    <property type="entry name" value="ATP-DEPENDENT HELICASE IRC3-RELATED"/>
    <property type="match status" value="1"/>
</dbReference>
<sequence length="1008" mass="114959">MRYKTVISTIGRGNKLSRCTDSKGNKFSLEKIMDSWRVSYQEKVSRKEGEIGLRVPQFGALSAIRAHWAISNSPATIVLPTGTGKSETMYATIISERIASTLIIVPSNLLREQIYEGASHFGILPKLNMISDESIHPTTFLYKSKVEATDEETLIAALEEANIVVSTPGMIKNMPSSVWEKFVQKLEVVIFDEAHHLASPDWGTVKEKVFGKRILQFTATPFRNDGKKVDGKIIFNYGLGMAQKAGYFKPIEFHPIQEFDEQKSDEEIAKIAIKQLDEDLEKGFEHVLLARAKSRKRADELYEKVYSQYKEYHPVVIHTGIPSAQRNKYLKEVKEGIAKIVVCVDMFGEGIDIPTLKIAAIHDKYKSLPITLQFIGRFARTSGNNLGNAKLITNVAMDDLKDSIEELYRQDSDWNSLLNIHSHQAIDKEIELSEFIGKFEKGHVTDIDISQLKMKISTRMFRSTTERTFVDAWKLVLDPDRTTSMVNEEDSVYIFIEEIETKVVWSDQKDIMQYDYDFFVLFLDKENGIIHINETDTGKGNRLVESMFPQATAIKGDSVYRSLNEINRLMIGTLGLKQQPSGRISFRMFAGTDIKSGISEAIVSNSTKSNLFGYGYKGGERISIGCSYRGKVWMRWVERINFWTEWCQDIGKKVLDETIDTNSILDNSLTLEVIKDFPEGVPYKILLPETIETSNSYTKQLYITKEEKAYPFYQTELSSPSLVDGNLRFEFLINERKFVFEQIINDSSYSFKQIEGEKLMVKLGKKLVQMIDFLYEYSPEISFIQHDGTVVVVQENLKTVIKPKSGIKLSSDVLNAVNWPDLGVNIKSESQGRGRKIDSIQYATIHHIVDQSSDIIFDDDGSGEIADIVSVKIDMKHKKIRFHLYHCKYSHGEQPGSRVSDLYEVCGQAEKSIMWNDNVLEIIQRMIERENSRQKTYGETRFEKGNLQTLNILKKMVRAGYETEFEISIVQPGVSILDITNSMKQIILATDTYLKDTFGLRLTCFFSN</sequence>
<dbReference type="EMBL" id="BMFU01000001">
    <property type="protein sequence ID" value="GGH41267.1"/>
    <property type="molecule type" value="Genomic_DNA"/>
</dbReference>
<proteinExistence type="predicted"/>
<dbReference type="Proteomes" id="UP000652153">
    <property type="component" value="Unassembled WGS sequence"/>
</dbReference>
<dbReference type="SMART" id="SM00490">
    <property type="entry name" value="HELICc"/>
    <property type="match status" value="1"/>
</dbReference>
<dbReference type="InterPro" id="IPR001650">
    <property type="entry name" value="Helicase_C-like"/>
</dbReference>
<dbReference type="InterPro" id="IPR014001">
    <property type="entry name" value="Helicase_ATP-bd"/>
</dbReference>
<name>A0ABQ1YWC1_9BACL</name>
<evidence type="ECO:0008006" key="5">
    <source>
        <dbReference type="Google" id="ProtNLM"/>
    </source>
</evidence>
<dbReference type="InterPro" id="IPR050742">
    <property type="entry name" value="Helicase_Restrict-Modif_Enz"/>
</dbReference>
<evidence type="ECO:0000313" key="4">
    <source>
        <dbReference type="Proteomes" id="UP000652153"/>
    </source>
</evidence>